<accession>A0A1H9KTI8</accession>
<proteinExistence type="predicted"/>
<sequence>MAVLKNKFSLVIQPGKKVIMQIDYLPFSYDTLFLRKFDKSK</sequence>
<reference evidence="1 2" key="1">
    <citation type="submission" date="2016-10" db="EMBL/GenBank/DDBJ databases">
        <authorList>
            <person name="de Groot N.N."/>
        </authorList>
    </citation>
    <scope>NUCLEOTIDE SEQUENCE [LARGE SCALE GENOMIC DNA]</scope>
    <source>
        <strain evidence="1 2">DSM 18610</strain>
    </source>
</reference>
<gene>
    <name evidence="1" type="ORF">SAMN04488023_103142</name>
</gene>
<evidence type="ECO:0000313" key="2">
    <source>
        <dbReference type="Proteomes" id="UP000199572"/>
    </source>
</evidence>
<name>A0A1H9KTI8_9SPHI</name>
<dbReference type="AlphaFoldDB" id="A0A1H9KTI8"/>
<protein>
    <submittedName>
        <fullName evidence="1">Uncharacterized protein</fullName>
    </submittedName>
</protein>
<keyword evidence="2" id="KW-1185">Reference proteome</keyword>
<dbReference type="STRING" id="390241.SAMN04488023_103142"/>
<organism evidence="1 2">
    <name type="scientific">Pedobacter rhizosphaerae</name>
    <dbReference type="NCBI Taxonomy" id="390241"/>
    <lineage>
        <taxon>Bacteria</taxon>
        <taxon>Pseudomonadati</taxon>
        <taxon>Bacteroidota</taxon>
        <taxon>Sphingobacteriia</taxon>
        <taxon>Sphingobacteriales</taxon>
        <taxon>Sphingobacteriaceae</taxon>
        <taxon>Pedobacter</taxon>
    </lineage>
</organism>
<dbReference type="Proteomes" id="UP000199572">
    <property type="component" value="Unassembled WGS sequence"/>
</dbReference>
<evidence type="ECO:0000313" key="1">
    <source>
        <dbReference type="EMBL" id="SER02504.1"/>
    </source>
</evidence>
<dbReference type="EMBL" id="FOGG01000003">
    <property type="protein sequence ID" value="SER02504.1"/>
    <property type="molecule type" value="Genomic_DNA"/>
</dbReference>